<dbReference type="AlphaFoldDB" id="A0A1T5M436"/>
<dbReference type="Pfam" id="PF00571">
    <property type="entry name" value="CBS"/>
    <property type="match status" value="1"/>
</dbReference>
<dbReference type="Proteomes" id="UP000190961">
    <property type="component" value="Unassembled WGS sequence"/>
</dbReference>
<protein>
    <submittedName>
        <fullName evidence="3">CBS domain-containing protein</fullName>
    </submittedName>
</protein>
<dbReference type="InterPro" id="IPR005835">
    <property type="entry name" value="NTP_transferase_dom"/>
</dbReference>
<gene>
    <name evidence="3" type="ORF">SAMN05660236_4340</name>
</gene>
<dbReference type="STRING" id="688867.SAMN05660236_4340"/>
<dbReference type="Gene3D" id="3.90.550.10">
    <property type="entry name" value="Spore Coat Polysaccharide Biosynthesis Protein SpsA, Chain A"/>
    <property type="match status" value="1"/>
</dbReference>
<dbReference type="RefSeq" id="WP_079688874.1">
    <property type="nucleotide sequence ID" value="NZ_FUZU01000003.1"/>
</dbReference>
<evidence type="ECO:0000313" key="3">
    <source>
        <dbReference type="EMBL" id="SKC83017.1"/>
    </source>
</evidence>
<dbReference type="OrthoDB" id="9813880at2"/>
<keyword evidence="4" id="KW-1185">Reference proteome</keyword>
<dbReference type="SUPFAM" id="SSF54631">
    <property type="entry name" value="CBS-domain pair"/>
    <property type="match status" value="1"/>
</dbReference>
<dbReference type="SUPFAM" id="SSF53448">
    <property type="entry name" value="Nucleotide-diphospho-sugar transferases"/>
    <property type="match status" value="1"/>
</dbReference>
<dbReference type="InterPro" id="IPR029044">
    <property type="entry name" value="Nucleotide-diphossugar_trans"/>
</dbReference>
<dbReference type="InterPro" id="IPR050486">
    <property type="entry name" value="Mannose-1P_guanyltransferase"/>
</dbReference>
<dbReference type="Gene3D" id="3.10.580.10">
    <property type="entry name" value="CBS-domain"/>
    <property type="match status" value="1"/>
</dbReference>
<name>A0A1T5M436_9BACT</name>
<dbReference type="InterPro" id="IPR000644">
    <property type="entry name" value="CBS_dom"/>
</dbReference>
<keyword evidence="1" id="KW-0129">CBS domain</keyword>
<accession>A0A1T5M436</accession>
<evidence type="ECO:0000259" key="2">
    <source>
        <dbReference type="PROSITE" id="PS51371"/>
    </source>
</evidence>
<proteinExistence type="predicted"/>
<dbReference type="EMBL" id="FUZU01000003">
    <property type="protein sequence ID" value="SKC83017.1"/>
    <property type="molecule type" value="Genomic_DNA"/>
</dbReference>
<dbReference type="CDD" id="cd06426">
    <property type="entry name" value="NTP_transferase_like_2"/>
    <property type="match status" value="1"/>
</dbReference>
<reference evidence="3 4" key="1">
    <citation type="submission" date="2017-02" db="EMBL/GenBank/DDBJ databases">
        <authorList>
            <person name="Peterson S.W."/>
        </authorList>
    </citation>
    <scope>NUCLEOTIDE SEQUENCE [LARGE SCALE GENOMIC DNA]</scope>
    <source>
        <strain evidence="3 4">DSM 25262</strain>
    </source>
</reference>
<dbReference type="PANTHER" id="PTHR22572">
    <property type="entry name" value="SUGAR-1-PHOSPHATE GUANYL TRANSFERASE"/>
    <property type="match status" value="1"/>
</dbReference>
<dbReference type="PROSITE" id="PS51371">
    <property type="entry name" value="CBS"/>
    <property type="match status" value="1"/>
</dbReference>
<sequence>MFVDFREYVIDDKSNARQALQKLDALSSKDSRTLFIINEEGKLLGTVTDGDIRRGLLSGREISENVNLYMNRKFKFLREDQINAEEVKLYKGLKIHLLPVLDSKERIVKLIDLKQVQAIVPISALIMAGGRGERLRPLTDATPKPMLKVGDKPIIEHNIDRLIKYGVEDFYISIKYLGKNIQDYFGDGKSKGVNIKYIEEDEPLGTIGAFRLAPQIRHEHILVMNSDILTTLDFEDFYKHFLAINADMCVASVPYSVNIPYGVLELSDDLHVTSLKEKPTYVYYSNAGIYLLRSKLRDLIPAEGMYNATDLMDDLIRSKRKVVNFPILNYWLDIGNQQDFLKAQMDIKHLEL</sequence>
<dbReference type="InterPro" id="IPR046342">
    <property type="entry name" value="CBS_dom_sf"/>
</dbReference>
<dbReference type="Pfam" id="PF00483">
    <property type="entry name" value="NTP_transferase"/>
    <property type="match status" value="1"/>
</dbReference>
<evidence type="ECO:0000256" key="1">
    <source>
        <dbReference type="PROSITE-ProRule" id="PRU00703"/>
    </source>
</evidence>
<organism evidence="3 4">
    <name type="scientific">Ohtaekwangia koreensis</name>
    <dbReference type="NCBI Taxonomy" id="688867"/>
    <lineage>
        <taxon>Bacteria</taxon>
        <taxon>Pseudomonadati</taxon>
        <taxon>Bacteroidota</taxon>
        <taxon>Cytophagia</taxon>
        <taxon>Cytophagales</taxon>
        <taxon>Fulvivirgaceae</taxon>
        <taxon>Ohtaekwangia</taxon>
    </lineage>
</organism>
<feature type="domain" description="CBS" evidence="2">
    <location>
        <begin position="1"/>
        <end position="62"/>
    </location>
</feature>
<evidence type="ECO:0000313" key="4">
    <source>
        <dbReference type="Proteomes" id="UP000190961"/>
    </source>
</evidence>